<feature type="compositionally biased region" description="Basic and acidic residues" evidence="2">
    <location>
        <begin position="94"/>
        <end position="107"/>
    </location>
</feature>
<evidence type="ECO:0000256" key="1">
    <source>
        <dbReference type="SAM" id="Coils"/>
    </source>
</evidence>
<reference evidence="3 4" key="1">
    <citation type="submission" date="2016-11" db="EMBL/GenBank/DDBJ databases">
        <title>The macronuclear genome of Stentor coeruleus: a giant cell with tiny introns.</title>
        <authorList>
            <person name="Slabodnick M."/>
            <person name="Ruby J.G."/>
            <person name="Reiff S.B."/>
            <person name="Swart E.C."/>
            <person name="Gosai S."/>
            <person name="Prabakaran S."/>
            <person name="Witkowska E."/>
            <person name="Larue G.E."/>
            <person name="Fisher S."/>
            <person name="Freeman R.M."/>
            <person name="Gunawardena J."/>
            <person name="Chu W."/>
            <person name="Stover N.A."/>
            <person name="Gregory B.D."/>
            <person name="Nowacki M."/>
            <person name="Derisi J."/>
            <person name="Roy S.W."/>
            <person name="Marshall W.F."/>
            <person name="Sood P."/>
        </authorList>
    </citation>
    <scope>NUCLEOTIDE SEQUENCE [LARGE SCALE GENOMIC DNA]</scope>
    <source>
        <strain evidence="3">WM001</strain>
    </source>
</reference>
<feature type="compositionally biased region" description="Basic and acidic residues" evidence="2">
    <location>
        <begin position="207"/>
        <end position="228"/>
    </location>
</feature>
<feature type="compositionally biased region" description="Basic and acidic residues" evidence="2">
    <location>
        <begin position="539"/>
        <end position="549"/>
    </location>
</feature>
<dbReference type="EMBL" id="MPUH01000135">
    <property type="protein sequence ID" value="OMJ89036.1"/>
    <property type="molecule type" value="Genomic_DNA"/>
</dbReference>
<keyword evidence="1" id="KW-0175">Coiled coil</keyword>
<dbReference type="AlphaFoldDB" id="A0A1R2CJA9"/>
<feature type="region of interest" description="Disordered" evidence="2">
    <location>
        <begin position="942"/>
        <end position="993"/>
    </location>
</feature>
<organism evidence="3 4">
    <name type="scientific">Stentor coeruleus</name>
    <dbReference type="NCBI Taxonomy" id="5963"/>
    <lineage>
        <taxon>Eukaryota</taxon>
        <taxon>Sar</taxon>
        <taxon>Alveolata</taxon>
        <taxon>Ciliophora</taxon>
        <taxon>Postciliodesmatophora</taxon>
        <taxon>Heterotrichea</taxon>
        <taxon>Heterotrichida</taxon>
        <taxon>Stentoridae</taxon>
        <taxon>Stentor</taxon>
    </lineage>
</organism>
<feature type="compositionally biased region" description="Basic and acidic residues" evidence="2">
    <location>
        <begin position="798"/>
        <end position="810"/>
    </location>
</feature>
<gene>
    <name evidence="3" type="ORF">SteCoe_8856</name>
</gene>
<feature type="compositionally biased region" description="Low complexity" evidence="2">
    <location>
        <begin position="562"/>
        <end position="571"/>
    </location>
</feature>
<proteinExistence type="predicted"/>
<dbReference type="Proteomes" id="UP000187209">
    <property type="component" value="Unassembled WGS sequence"/>
</dbReference>
<feature type="compositionally biased region" description="Basic and acidic residues" evidence="2">
    <location>
        <begin position="512"/>
        <end position="521"/>
    </location>
</feature>
<feature type="compositionally biased region" description="Basic and acidic residues" evidence="2">
    <location>
        <begin position="644"/>
        <end position="653"/>
    </location>
</feature>
<comment type="caution">
    <text evidence="3">The sequence shown here is derived from an EMBL/GenBank/DDBJ whole genome shotgun (WGS) entry which is preliminary data.</text>
</comment>
<feature type="compositionally biased region" description="Basic and acidic residues" evidence="2">
    <location>
        <begin position="942"/>
        <end position="985"/>
    </location>
</feature>
<feature type="region of interest" description="Disordered" evidence="2">
    <location>
        <begin position="1"/>
        <end position="42"/>
    </location>
</feature>
<feature type="compositionally biased region" description="Basic and acidic residues" evidence="2">
    <location>
        <begin position="606"/>
        <end position="623"/>
    </location>
</feature>
<feature type="compositionally biased region" description="Polar residues" evidence="2">
    <location>
        <begin position="525"/>
        <end position="538"/>
    </location>
</feature>
<feature type="coiled-coil region" evidence="1">
    <location>
        <begin position="349"/>
        <end position="376"/>
    </location>
</feature>
<feature type="region of interest" description="Disordered" evidence="2">
    <location>
        <begin position="56"/>
        <end position="228"/>
    </location>
</feature>
<feature type="compositionally biased region" description="Basic and acidic residues" evidence="2">
    <location>
        <begin position="856"/>
        <end position="879"/>
    </location>
</feature>
<protein>
    <submittedName>
        <fullName evidence="3">Uncharacterized protein</fullName>
    </submittedName>
</protein>
<feature type="coiled-coil region" evidence="1">
    <location>
        <begin position="429"/>
        <end position="481"/>
    </location>
</feature>
<accession>A0A1R2CJA9</accession>
<name>A0A1R2CJA9_9CILI</name>
<keyword evidence="4" id="KW-1185">Reference proteome</keyword>
<feature type="compositionally biased region" description="Acidic residues" evidence="2">
    <location>
        <begin position="16"/>
        <end position="27"/>
    </location>
</feature>
<feature type="compositionally biased region" description="Basic and acidic residues" evidence="2">
    <location>
        <begin position="572"/>
        <end position="584"/>
    </location>
</feature>
<feature type="compositionally biased region" description="Basic and acidic residues" evidence="2">
    <location>
        <begin position="818"/>
        <end position="846"/>
    </location>
</feature>
<feature type="compositionally biased region" description="Basic and acidic residues" evidence="2">
    <location>
        <begin position="708"/>
        <end position="723"/>
    </location>
</feature>
<evidence type="ECO:0000313" key="4">
    <source>
        <dbReference type="Proteomes" id="UP000187209"/>
    </source>
</evidence>
<sequence>MSYENDIEGGSYEANYESDFEEVDYEDDNKPKNQNLPKPAANLIYKSNVYEEHDVTDESIEYVPNKKNPLKDVKTKEESEEIYDDSFQNYEFEESPKKEPEPKKPDPFTKLGSLQGKRSSERVQDPFGKNHEEKMPVKTLDKVIEPLVKNDPKPLFPIKGSQSPSLPPKPAKVPSARMPTPKIQKSVESTRRNSSPKNSLKLPKNSTLDKIKGKPELHRRTRQQIEKENTKLRSDLKELNEKLSQFLDDATQKKPMPKKSNPDQLITGGTVTDKRLKIYEAEYNKIKEKYDKYNDSEYLYTIKEEIKNKEKEVYLKEKIMKTMTKNQGHRGKKIEDLDDKIQLDEKTSLQQFQEEYINIEEQIKNLEKTLEKEQEWYENNYTKECELIEKLNKLKAIAENYQPEPIIDKKLANKYSSLNTQFMNIEKIRTNTQAQLKVQENSIRNQKDNLQKELTTVQKMLQDKNNEVNKIRAELENILVIASANNMSKLVSIVNLNKRPSSERSLSPYVESEIRKLENSRRSNRLPQNEPRNQSLSQKRSEKEFEKKIYPVQKSMEKPYQSKPFESLSSESKLKDLFKPEIQKPKTKTPIIPENIPENIPEEPQEQPKKREEKKSSLFKELEGEAPSVIKSPEPAKKNQKPSRTMEKPKNDIGKSSLFQELESSVKPEEKNQTPLKKPSIFHELEPETKPSSLLKPEIQSKPSIFSELDKNPKPESFKKPETFTKPSIFQELEQEQETKPGPTFKPITNFKKPSIFDELEDKTTNLDSGKKQSGWEKPETKPSIFDELESKPMNFDSGKKQAIWKEPETKPSIFQELDSKPNEDRVFKPISDKISRHESGNKEQNKGFSPFQDLDMGKKPSIFDEPEKKNDIFSKIDLPDPSTKRNRGHLIKKEDKISALAENAAKNDMFSNIFDNDEPEKLPFNVQSKLLPINRNLFGEKEEPKKLESKISTFEMKKPEGKIDTFEMRRPEPKNDVKKPKNFELEEEDLLL</sequence>
<feature type="region of interest" description="Disordered" evidence="2">
    <location>
        <begin position="501"/>
        <end position="892"/>
    </location>
</feature>
<feature type="compositionally biased region" description="Basic and acidic residues" evidence="2">
    <location>
        <begin position="762"/>
        <end position="781"/>
    </location>
</feature>
<feature type="compositionally biased region" description="Basic and acidic residues" evidence="2">
    <location>
        <begin position="118"/>
        <end position="152"/>
    </location>
</feature>
<evidence type="ECO:0000256" key="2">
    <source>
        <dbReference type="SAM" id="MobiDB-lite"/>
    </source>
</evidence>
<feature type="compositionally biased region" description="Low complexity" evidence="2">
    <location>
        <begin position="588"/>
        <end position="599"/>
    </location>
</feature>
<feature type="compositionally biased region" description="Polar residues" evidence="2">
    <location>
        <begin position="192"/>
        <end position="206"/>
    </location>
</feature>
<evidence type="ECO:0000313" key="3">
    <source>
        <dbReference type="EMBL" id="OMJ89036.1"/>
    </source>
</evidence>
<dbReference type="OrthoDB" id="311596at2759"/>